<evidence type="ECO:0000313" key="2">
    <source>
        <dbReference type="Proteomes" id="UP000245762"/>
    </source>
</evidence>
<dbReference type="RefSeq" id="WP_109660264.1">
    <property type="nucleotide sequence ID" value="NZ_QGEG01000001.1"/>
</dbReference>
<reference evidence="1 2" key="1">
    <citation type="submission" date="2018-05" db="EMBL/GenBank/DDBJ databases">
        <title>Complete genome sequence of Flagellimonas aquimarina ECD12 isolated from seaweed Ecklonia cava.</title>
        <authorList>
            <person name="Choi S."/>
            <person name="Seong C."/>
        </authorList>
    </citation>
    <scope>NUCLEOTIDE SEQUENCE [LARGE SCALE GENOMIC DNA]</scope>
    <source>
        <strain evidence="1 2">ECD12</strain>
    </source>
</reference>
<gene>
    <name evidence="1" type="ORF">DKG77_03590</name>
</gene>
<organism evidence="1 2">
    <name type="scientific">Flagellimonas aquimarina</name>
    <dbReference type="NCBI Taxonomy" id="2201895"/>
    <lineage>
        <taxon>Bacteria</taxon>
        <taxon>Pseudomonadati</taxon>
        <taxon>Bacteroidota</taxon>
        <taxon>Flavobacteriia</taxon>
        <taxon>Flavobacteriales</taxon>
        <taxon>Flavobacteriaceae</taxon>
        <taxon>Flagellimonas</taxon>
    </lineage>
</organism>
<dbReference type="Gene3D" id="1.25.40.10">
    <property type="entry name" value="Tetratricopeptide repeat domain"/>
    <property type="match status" value="1"/>
</dbReference>
<comment type="caution">
    <text evidence="1">The sequence shown here is derived from an EMBL/GenBank/DDBJ whole genome shotgun (WGS) entry which is preliminary data.</text>
</comment>
<proteinExistence type="predicted"/>
<dbReference type="AlphaFoldDB" id="A0A316L6K9"/>
<protein>
    <recommendedName>
        <fullName evidence="3">Tetratricopeptide repeat protein</fullName>
    </recommendedName>
</protein>
<evidence type="ECO:0000313" key="1">
    <source>
        <dbReference type="EMBL" id="PWL39923.1"/>
    </source>
</evidence>
<evidence type="ECO:0008006" key="3">
    <source>
        <dbReference type="Google" id="ProtNLM"/>
    </source>
</evidence>
<accession>A0A316L6K9</accession>
<dbReference type="EMBL" id="QGEG01000001">
    <property type="protein sequence ID" value="PWL39923.1"/>
    <property type="molecule type" value="Genomic_DNA"/>
</dbReference>
<name>A0A316L6K9_9FLAO</name>
<dbReference type="OrthoDB" id="1330121at2"/>
<dbReference type="Proteomes" id="UP000245762">
    <property type="component" value="Unassembled WGS sequence"/>
</dbReference>
<dbReference type="InterPro" id="IPR011990">
    <property type="entry name" value="TPR-like_helical_dom_sf"/>
</dbReference>
<dbReference type="SUPFAM" id="SSF48452">
    <property type="entry name" value="TPR-like"/>
    <property type="match status" value="1"/>
</dbReference>
<sequence length="247" mass="29107">MNRKNWILIALASLVALAYIFLKIYATPEMLINDLMEGTKEEFEKMAEEFNQRASLDQERLEEFYKRADINLEHGIDYIDSILEYDNKLRKSDKSHLNIITGEALYDNGFHKEALQRFENPKFNSVSPRLLADKAGSYSKLGDFKTAISLLNQAANINHSFKWHKGNVFEMSNELEKAKKEYFELYQKDTTHYKYCLERINELESDNPELLENIIFRNRDSRIYIYLESEKEGESVMDIGKIKFKKK</sequence>
<keyword evidence="2" id="KW-1185">Reference proteome</keyword>